<accession>D1LW01</accession>
<dbReference type="RefSeq" id="YP_214411.2">
    <property type="nucleotide sequence ID" value="NC_006883.2"/>
</dbReference>
<sequence length="126" mass="14587">MSHFSTIKTKIKEKPYLIKALQLLQYDVQEDQELVNPIDHQHEKVKVDVSIGNDIGFRLNKDGVYELVADIQTWKDPVPPRRFVEKVTQQYAKATILDTIQQEGFTIAEESTTIDNEITITATRWQ</sequence>
<dbReference type="InterPro" id="IPR009666">
    <property type="entry name" value="Uncharacterised_Ycf35"/>
</dbReference>
<evidence type="ECO:0008006" key="5">
    <source>
        <dbReference type="Google" id="ProtNLM"/>
    </source>
</evidence>
<organism evidence="1 3">
    <name type="scientific">Prochlorococcus phage P-SSM2</name>
    <dbReference type="NCBI Taxonomy" id="268746"/>
    <lineage>
        <taxon>Viruses</taxon>
        <taxon>Duplodnaviria</taxon>
        <taxon>Heunggongvirae</taxon>
        <taxon>Uroviricota</taxon>
        <taxon>Caudoviricetes</taxon>
        <taxon>Pantevenvirales</taxon>
        <taxon>Kyanoviridae</taxon>
        <taxon>Salacisavirus</taxon>
        <taxon>Salacisavirus pssm2</taxon>
    </lineage>
</organism>
<evidence type="ECO:0000313" key="2">
    <source>
        <dbReference type="EMBL" id="ACY76060.1"/>
    </source>
</evidence>
<protein>
    <recommendedName>
        <fullName evidence="5">DUF1257 domain-containing protein</fullName>
    </recommendedName>
</protein>
<proteinExistence type="predicted"/>
<dbReference type="GeneID" id="3294439"/>
<reference evidence="1 3" key="1">
    <citation type="journal article" date="2005" name="PLoS Biol.">
        <title>Three Prochlorococcus cyanophage genomes: signature features and ecological interpretations.</title>
        <authorList>
            <person name="Sullivan M.B."/>
            <person name="Coleman M.L."/>
            <person name="Weigele P."/>
            <person name="Rohwer F."/>
            <person name="Chisholm S.W."/>
        </authorList>
    </citation>
    <scope>NUCLEOTIDE SEQUENCE</scope>
</reference>
<accession>Q58MH5</accession>
<organismHost>
    <name type="scientific">Prochlorococcus</name>
    <dbReference type="NCBI Taxonomy" id="1218"/>
</organismHost>
<dbReference type="OrthoDB" id="36102at10239"/>
<evidence type="ECO:0000313" key="3">
    <source>
        <dbReference type="Proteomes" id="UP000000991"/>
    </source>
</evidence>
<evidence type="ECO:0000313" key="1">
    <source>
        <dbReference type="EMBL" id="AAX44557.2"/>
    </source>
</evidence>
<dbReference type="KEGG" id="vg:3294439"/>
<evidence type="ECO:0000313" key="4">
    <source>
        <dbReference type="Proteomes" id="UP000013923"/>
    </source>
</evidence>
<name>Q58MH5_BPPRM</name>
<dbReference type="EMBL" id="GU071092">
    <property type="protein sequence ID" value="ACY76060.1"/>
    <property type="molecule type" value="Genomic_DNA"/>
</dbReference>
<dbReference type="Pfam" id="PF06868">
    <property type="entry name" value="DUF1257"/>
    <property type="match status" value="1"/>
</dbReference>
<dbReference type="PANTHER" id="PTHR39638:SF2">
    <property type="entry name" value="YCF35"/>
    <property type="match status" value="1"/>
</dbReference>
<reference evidence="1 3" key="3">
    <citation type="journal article" date="2010" name="Environ. Microbiol.">
        <title>Genomic analysis of oceanic cyanobacterial myoviruses compared with T4-like myoviruses from diverse hosts and environments.</title>
        <authorList>
            <person name="Sullivan M.B."/>
            <person name="Huang K.H."/>
            <person name="Ignacio-Espinoza J.C."/>
            <person name="Berlin A.M."/>
            <person name="Kelly L."/>
            <person name="Weigele P.R."/>
            <person name="DeFrancesco A.S."/>
            <person name="Kern S.E."/>
            <person name="Thompson L.R."/>
            <person name="Young S."/>
            <person name="Yandava C."/>
            <person name="Fu R."/>
            <person name="Krastins B."/>
            <person name="Chase M."/>
            <person name="Sarracino D."/>
            <person name="Osburne M.S."/>
            <person name="Henn M.R."/>
            <person name="Chisholm S.W."/>
        </authorList>
    </citation>
    <scope>NUCLEOTIDE SEQUENCE [LARGE SCALE GENOMIC DNA]</scope>
</reference>
<reference evidence="2 4" key="2">
    <citation type="submission" date="2009-10" db="EMBL/GenBank/DDBJ databases">
        <title>The Genome Sequence of Prochlorococcus phage P-SSM2.</title>
        <authorList>
            <consortium name="The Broad Institute Genome Sequencing Platform"/>
            <person name="Henn M.R."/>
            <person name="Sullivan M.S."/>
            <person name="Osburne M.S."/>
            <person name="Levin J."/>
            <person name="Malboeuf C."/>
            <person name="Casali M."/>
            <person name="Russ C."/>
            <person name="Lennon N."/>
            <person name="Chapman S.B."/>
            <person name="Erlich R."/>
            <person name="Young S.K."/>
            <person name="Koehrsen M."/>
            <person name="Yandava C."/>
            <person name="Zeng Q."/>
            <person name="Alvarado L."/>
            <person name="Anderson S."/>
            <person name="Berlin A."/>
            <person name="Borenstein D."/>
            <person name="Chen Z."/>
            <person name="Engels R."/>
            <person name="Freedman E."/>
            <person name="Gellesch M."/>
            <person name="Goldberg J."/>
            <person name="Green L."/>
            <person name="Griggs A."/>
            <person name="Gujja S."/>
            <person name="Heilman E.R."/>
            <person name="Heiman D."/>
            <person name="Hepburn T."/>
            <person name="Howarth C."/>
            <person name="Jen D."/>
            <person name="Larson L."/>
            <person name="Lewis B."/>
            <person name="Mehta T."/>
            <person name="Park D."/>
            <person name="Pearson M."/>
            <person name="Richards J."/>
            <person name="Rizzolo K."/>
            <person name="Roberts A."/>
            <person name="Ryan E."/>
            <person name="Saif S."/>
            <person name="Shea T."/>
            <person name="Shenoy N."/>
            <person name="Sisk P."/>
            <person name="Stolte C."/>
            <person name="Sykes S."/>
            <person name="Walk T."/>
            <person name="White J."/>
            <person name="Yu Q."/>
            <person name="Coleman M.L."/>
            <person name="Huang K.H."/>
            <person name="Weigele P.R."/>
            <person name="DeFrancesco A.S."/>
            <person name="Kern S.E."/>
            <person name="Thompson L.R."/>
            <person name="Fu R."/>
            <person name="Hombeck B."/>
            <person name="Chisholm S.W."/>
            <person name="Haas B."/>
            <person name="Nusbaum C."/>
            <person name="Birren B."/>
        </authorList>
    </citation>
    <scope>NUCLEOTIDE SEQUENCE [LARGE SCALE GENOMIC DNA]</scope>
    <source>
        <strain evidence="2">P-SSM2</strain>
    </source>
</reference>
<gene>
    <name evidence="2" type="ORF">PCMG_00184</name>
    <name evidence="1" type="ORF">PSSM2_179</name>
</gene>
<dbReference type="Proteomes" id="UP000000991">
    <property type="component" value="Segment"/>
</dbReference>
<dbReference type="EMBL" id="AY939844">
    <property type="protein sequence ID" value="AAX44557.2"/>
    <property type="molecule type" value="Genomic_DNA"/>
</dbReference>
<keyword evidence="3" id="KW-1185">Reference proteome</keyword>
<dbReference type="PANTHER" id="PTHR39638">
    <property type="entry name" value="YCF35"/>
    <property type="match status" value="1"/>
</dbReference>
<dbReference type="Proteomes" id="UP000013923">
    <property type="component" value="Genome"/>
</dbReference>